<evidence type="ECO:0000256" key="4">
    <source>
        <dbReference type="ARBA" id="ARBA00038306"/>
    </source>
</evidence>
<comment type="subcellular location">
    <subcellularLocation>
        <location evidence="1">Membrane</location>
    </subcellularLocation>
</comment>
<dbReference type="Pfam" id="PF13505">
    <property type="entry name" value="OMP_b-brl"/>
    <property type="match status" value="1"/>
</dbReference>
<dbReference type="PANTHER" id="PTHR34001:SF3">
    <property type="entry name" value="BLL7405 PROTEIN"/>
    <property type="match status" value="1"/>
</dbReference>
<dbReference type="Proteomes" id="UP000537161">
    <property type="component" value="Unassembled WGS sequence"/>
</dbReference>
<dbReference type="NCBIfam" id="TIGR01414">
    <property type="entry name" value="autotrans_barl"/>
    <property type="match status" value="1"/>
</dbReference>
<evidence type="ECO:0000313" key="7">
    <source>
        <dbReference type="EMBL" id="MBB5706017.1"/>
    </source>
</evidence>
<dbReference type="PANTHER" id="PTHR34001">
    <property type="entry name" value="BLL7405 PROTEIN"/>
    <property type="match status" value="1"/>
</dbReference>
<dbReference type="InterPro" id="IPR011250">
    <property type="entry name" value="OMP/PagP_B-barrel"/>
</dbReference>
<feature type="domain" description="Outer membrane protein beta-barrel" evidence="6">
    <location>
        <begin position="8"/>
        <end position="272"/>
    </location>
</feature>
<evidence type="ECO:0000256" key="2">
    <source>
        <dbReference type="ARBA" id="ARBA00022729"/>
    </source>
</evidence>
<comment type="caution">
    <text evidence="7">The sequence shown here is derived from an EMBL/GenBank/DDBJ whole genome shotgun (WGS) entry which is preliminary data.</text>
</comment>
<evidence type="ECO:0000256" key="1">
    <source>
        <dbReference type="ARBA" id="ARBA00004370"/>
    </source>
</evidence>
<dbReference type="GO" id="GO:0019867">
    <property type="term" value="C:outer membrane"/>
    <property type="evidence" value="ECO:0007669"/>
    <property type="project" value="InterPro"/>
</dbReference>
<dbReference type="InterPro" id="IPR027385">
    <property type="entry name" value="Beta-barrel_OMP"/>
</dbReference>
<keyword evidence="8" id="KW-1185">Reference proteome</keyword>
<gene>
    <name evidence="7" type="ORF">FHR21_001361</name>
</gene>
<comment type="similarity">
    <text evidence="4">Belongs to the Omp25/RopB family.</text>
</comment>
<keyword evidence="2 5" id="KW-0732">Signal</keyword>
<proteinExistence type="inferred from homology"/>
<dbReference type="InterPro" id="IPR051692">
    <property type="entry name" value="OMP-like"/>
</dbReference>
<accession>A0A7W9EPX4</accession>
<dbReference type="EMBL" id="JACIJH010000003">
    <property type="protein sequence ID" value="MBB5706017.1"/>
    <property type="molecule type" value="Genomic_DNA"/>
</dbReference>
<dbReference type="Gene3D" id="2.40.160.20">
    <property type="match status" value="1"/>
</dbReference>
<protein>
    <submittedName>
        <fullName evidence="7">Outer membrane immunogenic protein</fullName>
    </submittedName>
</protein>
<evidence type="ECO:0000259" key="6">
    <source>
        <dbReference type="Pfam" id="PF13505"/>
    </source>
</evidence>
<feature type="chain" id="PRO_5031230399" evidence="5">
    <location>
        <begin position="22"/>
        <end position="272"/>
    </location>
</feature>
<organism evidence="7 8">
    <name type="scientific">Sphingopyxis panaciterrulae</name>
    <dbReference type="NCBI Taxonomy" id="462372"/>
    <lineage>
        <taxon>Bacteria</taxon>
        <taxon>Pseudomonadati</taxon>
        <taxon>Pseudomonadota</taxon>
        <taxon>Alphaproteobacteria</taxon>
        <taxon>Sphingomonadales</taxon>
        <taxon>Sphingomonadaceae</taxon>
        <taxon>Sphingopyxis</taxon>
    </lineage>
</organism>
<sequence>MKFATLLAAVAAGSITAPAMAQDRDPAEDFNGPYIAIGGGASLQPNDSGETLLFDADGDGNYGDTVRDANGADVFSPGFCGGRATGTANRGCANDRDGAEYFGRIGMDRRMGNFVVGALIEGGRSEAKDSVSGFSTDGDSYMLTRRGQYQAGARLRAGYTPGGGALFYVTGGGAYAKMKNSFATTNVANSFADTGKSNAWGYSVGGGAEVMVTNKLSLGLEYLYTDLKDNDYRVEAGQGTAPASDPLIGTNIIRDSQSFKTHSVRGTLGYRF</sequence>
<dbReference type="InterPro" id="IPR006315">
    <property type="entry name" value="OM_autotransptr_brl_dom"/>
</dbReference>
<feature type="signal peptide" evidence="5">
    <location>
        <begin position="1"/>
        <end position="21"/>
    </location>
</feature>
<keyword evidence="3" id="KW-0472">Membrane</keyword>
<evidence type="ECO:0000256" key="3">
    <source>
        <dbReference type="ARBA" id="ARBA00023136"/>
    </source>
</evidence>
<dbReference type="SUPFAM" id="SSF56925">
    <property type="entry name" value="OMPA-like"/>
    <property type="match status" value="1"/>
</dbReference>
<evidence type="ECO:0000313" key="8">
    <source>
        <dbReference type="Proteomes" id="UP000537161"/>
    </source>
</evidence>
<evidence type="ECO:0000256" key="5">
    <source>
        <dbReference type="SAM" id="SignalP"/>
    </source>
</evidence>
<name>A0A7W9EPX4_9SPHN</name>
<dbReference type="RefSeq" id="WP_184096591.1">
    <property type="nucleotide sequence ID" value="NZ_JACIJH010000003.1"/>
</dbReference>
<reference evidence="7 8" key="1">
    <citation type="submission" date="2020-08" db="EMBL/GenBank/DDBJ databases">
        <title>Genomic Encyclopedia of Type Strains, Phase IV (KMG-IV): sequencing the most valuable type-strain genomes for metagenomic binning, comparative biology and taxonomic classification.</title>
        <authorList>
            <person name="Goeker M."/>
        </authorList>
    </citation>
    <scope>NUCLEOTIDE SEQUENCE [LARGE SCALE GENOMIC DNA]</scope>
    <source>
        <strain evidence="7 8">DSM 27163</strain>
    </source>
</reference>
<dbReference type="AlphaFoldDB" id="A0A7W9EPX4"/>